<evidence type="ECO:0000256" key="1">
    <source>
        <dbReference type="SAM" id="SignalP"/>
    </source>
</evidence>
<dbReference type="Proteomes" id="UP000070444">
    <property type="component" value="Unassembled WGS sequence"/>
</dbReference>
<gene>
    <name evidence="2" type="ORF">CONCODRAFT_3821</name>
</gene>
<reference evidence="2 3" key="1">
    <citation type="journal article" date="2015" name="Genome Biol. Evol.">
        <title>Phylogenomic analyses indicate that early fungi evolved digesting cell walls of algal ancestors of land plants.</title>
        <authorList>
            <person name="Chang Y."/>
            <person name="Wang S."/>
            <person name="Sekimoto S."/>
            <person name="Aerts A.L."/>
            <person name="Choi C."/>
            <person name="Clum A."/>
            <person name="LaButti K.M."/>
            <person name="Lindquist E.A."/>
            <person name="Yee Ngan C."/>
            <person name="Ohm R.A."/>
            <person name="Salamov A.A."/>
            <person name="Grigoriev I.V."/>
            <person name="Spatafora J.W."/>
            <person name="Berbee M.L."/>
        </authorList>
    </citation>
    <scope>NUCLEOTIDE SEQUENCE [LARGE SCALE GENOMIC DNA]</scope>
    <source>
        <strain evidence="2 3">NRRL 28638</strain>
    </source>
</reference>
<keyword evidence="1" id="KW-0732">Signal</keyword>
<evidence type="ECO:0000313" key="2">
    <source>
        <dbReference type="EMBL" id="KXN73156.1"/>
    </source>
</evidence>
<proteinExistence type="predicted"/>
<organism evidence="2 3">
    <name type="scientific">Conidiobolus coronatus (strain ATCC 28846 / CBS 209.66 / NRRL 28638)</name>
    <name type="common">Delacroixia coronata</name>
    <dbReference type="NCBI Taxonomy" id="796925"/>
    <lineage>
        <taxon>Eukaryota</taxon>
        <taxon>Fungi</taxon>
        <taxon>Fungi incertae sedis</taxon>
        <taxon>Zoopagomycota</taxon>
        <taxon>Entomophthoromycotina</taxon>
        <taxon>Entomophthoromycetes</taxon>
        <taxon>Entomophthorales</taxon>
        <taxon>Ancylistaceae</taxon>
        <taxon>Conidiobolus</taxon>
    </lineage>
</organism>
<sequence length="193" mass="21665">MSMNQYIFLKLYILLALTTLCLQRAVCLTVKVSKCGSQWTQNLLKARRITSIDQSEVEFFGELLDNVDVVGENVPADLFNLDVLLTWSRESFSHYYSWLSPYLSLFPTLLCIDGVCKTEVCFKGKCGMKGGLEANSEKLSDCGGGFVCNEEIVTKCVEPENINKLGKHAKVLLNYCAAIIYRNDTAADQRCYL</sequence>
<feature type="signal peptide" evidence="1">
    <location>
        <begin position="1"/>
        <end position="23"/>
    </location>
</feature>
<protein>
    <submittedName>
        <fullName evidence="2">Uncharacterized protein</fullName>
    </submittedName>
</protein>
<feature type="chain" id="PRO_5007294682" evidence="1">
    <location>
        <begin position="24"/>
        <end position="193"/>
    </location>
</feature>
<keyword evidence="3" id="KW-1185">Reference proteome</keyword>
<dbReference type="EMBL" id="KQ964440">
    <property type="protein sequence ID" value="KXN73156.1"/>
    <property type="molecule type" value="Genomic_DNA"/>
</dbReference>
<name>A0A137PDS5_CONC2</name>
<dbReference type="AlphaFoldDB" id="A0A137PDS5"/>
<accession>A0A137PDS5</accession>
<evidence type="ECO:0000313" key="3">
    <source>
        <dbReference type="Proteomes" id="UP000070444"/>
    </source>
</evidence>